<feature type="transmembrane region" description="Helical" evidence="1">
    <location>
        <begin position="7"/>
        <end position="27"/>
    </location>
</feature>
<organism evidence="2 3">
    <name type="scientific">Flavobacterium agri</name>
    <dbReference type="NCBI Taxonomy" id="2743471"/>
    <lineage>
        <taxon>Bacteria</taxon>
        <taxon>Pseudomonadati</taxon>
        <taxon>Bacteroidota</taxon>
        <taxon>Flavobacteriia</taxon>
        <taxon>Flavobacteriales</taxon>
        <taxon>Flavobacteriaceae</taxon>
        <taxon>Flavobacterium</taxon>
    </lineage>
</organism>
<keyword evidence="1" id="KW-1133">Transmembrane helix</keyword>
<dbReference type="Proteomes" id="UP000535020">
    <property type="component" value="Unassembled WGS sequence"/>
</dbReference>
<dbReference type="EMBL" id="JACBJI010000001">
    <property type="protein sequence ID" value="NYA69283.1"/>
    <property type="molecule type" value="Genomic_DNA"/>
</dbReference>
<evidence type="ECO:0000313" key="3">
    <source>
        <dbReference type="Proteomes" id="UP000535020"/>
    </source>
</evidence>
<proteinExistence type="predicted"/>
<dbReference type="RefSeq" id="WP_176004109.1">
    <property type="nucleotide sequence ID" value="NZ_JABWMI010000001.1"/>
</dbReference>
<evidence type="ECO:0000313" key="2">
    <source>
        <dbReference type="EMBL" id="NYA69283.1"/>
    </source>
</evidence>
<reference evidence="2 3" key="1">
    <citation type="submission" date="2020-07" db="EMBL/GenBank/DDBJ databases">
        <authorList>
            <person name="Sun Q."/>
        </authorList>
    </citation>
    <scope>NUCLEOTIDE SEQUENCE [LARGE SCALE GENOMIC DNA]</scope>
    <source>
        <strain evidence="2 3">MAH-1</strain>
    </source>
</reference>
<keyword evidence="3" id="KW-1185">Reference proteome</keyword>
<gene>
    <name evidence="2" type="ORF">HZF10_00010</name>
</gene>
<sequence>MIRANSLIYAIYICLIVGILCGALLLVGSLHERLNVFYGLQSELYLDNLSTTNFALGNNLEPVDVPEQEDGIRSEYTTRMHGLIEVLEVRSIRDRDTVASAYLTGRRDDSPLALYTADFSDMLNLTGNVKVSGDMKLPLGRTKQANINHQKNEIDLSGKVMPSDRFLPELADKCAAFYEESRTWTSQPLSNVPKTGDLLYYHSFESPRLTVLLPSPLLQKAIFRGNYALVARDSIVVDASTVLEDVLLIAPKIVIGDNFRGTVQAFATRSIRVGKEVRLDYPSVLCVRNTGKEKMQIETGDGFSVKGLVVVTGNDFLNVDKARILFADDARITGTVYCSGTLIAKGKINGTVYASRLAYAFGGTDWLNCLGDIEIDARKPKQFLDIPVFSGQNHAYGIIKKVL</sequence>
<accession>A0A7Y8XZQ1</accession>
<evidence type="ECO:0000256" key="1">
    <source>
        <dbReference type="SAM" id="Phobius"/>
    </source>
</evidence>
<keyword evidence="1" id="KW-0472">Membrane</keyword>
<keyword evidence="1" id="KW-0812">Transmembrane</keyword>
<evidence type="ECO:0008006" key="4">
    <source>
        <dbReference type="Google" id="ProtNLM"/>
    </source>
</evidence>
<dbReference type="AlphaFoldDB" id="A0A7Y8XZQ1"/>
<comment type="caution">
    <text evidence="2">The sequence shown here is derived from an EMBL/GenBank/DDBJ whole genome shotgun (WGS) entry which is preliminary data.</text>
</comment>
<protein>
    <recommendedName>
        <fullName evidence="4">Polymer-forming cytoskeletal protein</fullName>
    </recommendedName>
</protein>
<name>A0A7Y8XZQ1_9FLAO</name>